<dbReference type="InterPro" id="IPR051316">
    <property type="entry name" value="Zinc-reg_GTPase_activator"/>
</dbReference>
<dbReference type="Gene3D" id="3.30.1220.10">
    <property type="entry name" value="CobW-like, C-terminal domain"/>
    <property type="match status" value="1"/>
</dbReference>
<evidence type="ECO:0000256" key="1">
    <source>
        <dbReference type="ARBA" id="ARBA00022741"/>
    </source>
</evidence>
<evidence type="ECO:0000256" key="4">
    <source>
        <dbReference type="ARBA" id="ARBA00034320"/>
    </source>
</evidence>
<dbReference type="Gene3D" id="3.40.50.300">
    <property type="entry name" value="P-loop containing nucleotide triphosphate hydrolases"/>
    <property type="match status" value="1"/>
</dbReference>
<dbReference type="CDD" id="cd03112">
    <property type="entry name" value="CobW-like"/>
    <property type="match status" value="1"/>
</dbReference>
<evidence type="ECO:0000256" key="5">
    <source>
        <dbReference type="ARBA" id="ARBA00045658"/>
    </source>
</evidence>
<feature type="domain" description="CobW C-terminal" evidence="8">
    <location>
        <begin position="291"/>
        <end position="382"/>
    </location>
</feature>
<dbReference type="SUPFAM" id="SSF90002">
    <property type="entry name" value="Hypothetical protein YjiA, C-terminal domain"/>
    <property type="match status" value="1"/>
</dbReference>
<evidence type="ECO:0000313" key="9">
    <source>
        <dbReference type="EMBL" id="MDD1125743.1"/>
    </source>
</evidence>
<accession>A0ABT5PP98</accession>
<comment type="caution">
    <text evidence="9">The sequence shown here is derived from an EMBL/GenBank/DDBJ whole genome shotgun (WGS) entry which is preliminary data.</text>
</comment>
<dbReference type="SUPFAM" id="SSF52540">
    <property type="entry name" value="P-loop containing nucleoside triphosphate hydrolases"/>
    <property type="match status" value="1"/>
</dbReference>
<dbReference type="InterPro" id="IPR036627">
    <property type="entry name" value="CobW-likC_sf"/>
</dbReference>
<evidence type="ECO:0000256" key="3">
    <source>
        <dbReference type="ARBA" id="ARBA00023186"/>
    </source>
</evidence>
<dbReference type="Pfam" id="PF07683">
    <property type="entry name" value="CobW_C"/>
    <property type="match status" value="1"/>
</dbReference>
<keyword evidence="2" id="KW-0378">Hydrolase</keyword>
<dbReference type="InterPro" id="IPR011629">
    <property type="entry name" value="CobW-like_C"/>
</dbReference>
<reference evidence="9" key="1">
    <citation type="submission" date="2022-05" db="EMBL/GenBank/DDBJ databases">
        <title>Novel Pseudomonas spp. Isolated from a Rainbow Trout Aquaculture Facility.</title>
        <authorList>
            <person name="Testerman T."/>
            <person name="Graf J."/>
        </authorList>
    </citation>
    <scope>NUCLEOTIDE SEQUENCE</scope>
    <source>
        <strain evidence="9">ID386</strain>
    </source>
</reference>
<evidence type="ECO:0000256" key="2">
    <source>
        <dbReference type="ARBA" id="ARBA00022801"/>
    </source>
</evidence>
<dbReference type="Proteomes" id="UP001150531">
    <property type="component" value="Unassembled WGS sequence"/>
</dbReference>
<keyword evidence="3" id="KW-0143">Chaperone</keyword>
<dbReference type="InterPro" id="IPR012824">
    <property type="entry name" value="CobW"/>
</dbReference>
<evidence type="ECO:0000256" key="6">
    <source>
        <dbReference type="ARBA" id="ARBA00049117"/>
    </source>
</evidence>
<feature type="region of interest" description="Disordered" evidence="7">
    <location>
        <begin position="264"/>
        <end position="290"/>
    </location>
</feature>
<protein>
    <submittedName>
        <fullName evidence="9">Cobalamin biosynthesis protein CobW</fullName>
    </submittedName>
</protein>
<dbReference type="SMART" id="SM00833">
    <property type="entry name" value="CobW_C"/>
    <property type="match status" value="1"/>
</dbReference>
<evidence type="ECO:0000256" key="7">
    <source>
        <dbReference type="SAM" id="MobiDB-lite"/>
    </source>
</evidence>
<evidence type="ECO:0000313" key="10">
    <source>
        <dbReference type="Proteomes" id="UP001150531"/>
    </source>
</evidence>
<evidence type="ECO:0000259" key="8">
    <source>
        <dbReference type="SMART" id="SM00833"/>
    </source>
</evidence>
<dbReference type="PANTHER" id="PTHR13748:SF62">
    <property type="entry name" value="COBW DOMAIN-CONTAINING PROTEIN"/>
    <property type="match status" value="1"/>
</dbReference>
<name>A0ABT5PP98_9PSED</name>
<comment type="catalytic activity">
    <reaction evidence="6">
        <text>GTP + H2O = GDP + phosphate + H(+)</text>
        <dbReference type="Rhea" id="RHEA:19669"/>
        <dbReference type="ChEBI" id="CHEBI:15377"/>
        <dbReference type="ChEBI" id="CHEBI:15378"/>
        <dbReference type="ChEBI" id="CHEBI:37565"/>
        <dbReference type="ChEBI" id="CHEBI:43474"/>
        <dbReference type="ChEBI" id="CHEBI:58189"/>
    </reaction>
    <physiologicalReaction direction="left-to-right" evidence="6">
        <dbReference type="Rhea" id="RHEA:19670"/>
    </physiologicalReaction>
</comment>
<dbReference type="EMBL" id="JAMDGS010000010">
    <property type="protein sequence ID" value="MDD1125743.1"/>
    <property type="molecule type" value="Genomic_DNA"/>
</dbReference>
<comment type="similarity">
    <text evidence="4">Belongs to the SIMIBI class G3E GTPase family. ZNG1 subfamily.</text>
</comment>
<dbReference type="PANTHER" id="PTHR13748">
    <property type="entry name" value="COBW-RELATED"/>
    <property type="match status" value="1"/>
</dbReference>
<keyword evidence="1" id="KW-0547">Nucleotide-binding</keyword>
<keyword evidence="10" id="KW-1185">Reference proteome</keyword>
<organism evidence="9 10">
    <name type="scientific">Pseudomonas aphyarum</name>
    <dbReference type="NCBI Taxonomy" id="2942629"/>
    <lineage>
        <taxon>Bacteria</taxon>
        <taxon>Pseudomonadati</taxon>
        <taxon>Pseudomonadota</taxon>
        <taxon>Gammaproteobacteria</taxon>
        <taxon>Pseudomonadales</taxon>
        <taxon>Pseudomonadaceae</taxon>
        <taxon>Pseudomonas</taxon>
    </lineage>
</organism>
<proteinExistence type="inferred from homology"/>
<dbReference type="InterPro" id="IPR003495">
    <property type="entry name" value="CobW/HypB/UreG_nucleotide-bd"/>
</dbReference>
<dbReference type="InterPro" id="IPR027417">
    <property type="entry name" value="P-loop_NTPase"/>
</dbReference>
<comment type="function">
    <text evidence="5">Zinc chaperone that directly transfers zinc cofactor to target proteins, thereby activating them. Zinc is transferred from the CXCC motif in the GTPase domain to the zinc binding site in target proteins in a process requiring GTP hydrolysis.</text>
</comment>
<dbReference type="NCBIfam" id="TIGR02475">
    <property type="entry name" value="CobW"/>
    <property type="match status" value="1"/>
</dbReference>
<sequence>MRWRTLQARTRVAGLVPYARHLAKGHPMKTLAKLPVTIVTGFLGSGKTTLLRHMLDNAQGRRIAVIVNEFGELGIDGEILKQCTIGCTEEEATGRVYELANGCLCCTVQEEFFPVMRELVARRGDLDHILIETSGLALPKPLVQAFQWPEIRSACTVDAVITVVDSPAVAAGTFAAFPDQVDAQRKLDPNLDHESPLHELFADQLASADLVILNKADQTSPEDLARVRLEVAEELPPAVKIIEASNGRLPLDVLIGLGAGSEEHIDSRHSHHDHHHGEGDDDHDDHDHDAFDSISIELPQADESLLLDALTQLVVQHGILRVKGFAAIPNKPMRLLIQGVGTRFDKHFDRQWGADEARVTRLVLIGQALDAAKLEAQLRAALSV</sequence>
<dbReference type="Pfam" id="PF02492">
    <property type="entry name" value="cobW"/>
    <property type="match status" value="1"/>
</dbReference>
<gene>
    <name evidence="9" type="primary">cobW</name>
    <name evidence="9" type="ORF">M5G18_14210</name>
</gene>